<evidence type="ECO:0000313" key="2">
    <source>
        <dbReference type="EMBL" id="KAH1107781.1"/>
    </source>
</evidence>
<feature type="region of interest" description="Disordered" evidence="1">
    <location>
        <begin position="1"/>
        <end position="36"/>
    </location>
</feature>
<keyword evidence="3" id="KW-1185">Reference proteome</keyword>
<evidence type="ECO:0000256" key="1">
    <source>
        <dbReference type="SAM" id="MobiDB-lite"/>
    </source>
</evidence>
<reference evidence="2 3" key="1">
    <citation type="journal article" date="2021" name="Plant Biotechnol. J.">
        <title>Multi-omics assisted identification of the key and species-specific regulatory components of drought-tolerant mechanisms in Gossypium stocksii.</title>
        <authorList>
            <person name="Yu D."/>
            <person name="Ke L."/>
            <person name="Zhang D."/>
            <person name="Wu Y."/>
            <person name="Sun Y."/>
            <person name="Mei J."/>
            <person name="Sun J."/>
            <person name="Sun Y."/>
        </authorList>
    </citation>
    <scope>NUCLEOTIDE SEQUENCE [LARGE SCALE GENOMIC DNA]</scope>
    <source>
        <strain evidence="3">cv. E1</strain>
        <tissue evidence="2">Leaf</tissue>
    </source>
</reference>
<dbReference type="AlphaFoldDB" id="A0A9D3W2Q3"/>
<accession>A0A9D3W2Q3</accession>
<organism evidence="2 3">
    <name type="scientific">Gossypium stocksii</name>
    <dbReference type="NCBI Taxonomy" id="47602"/>
    <lineage>
        <taxon>Eukaryota</taxon>
        <taxon>Viridiplantae</taxon>
        <taxon>Streptophyta</taxon>
        <taxon>Embryophyta</taxon>
        <taxon>Tracheophyta</taxon>
        <taxon>Spermatophyta</taxon>
        <taxon>Magnoliopsida</taxon>
        <taxon>eudicotyledons</taxon>
        <taxon>Gunneridae</taxon>
        <taxon>Pentapetalae</taxon>
        <taxon>rosids</taxon>
        <taxon>malvids</taxon>
        <taxon>Malvales</taxon>
        <taxon>Malvaceae</taxon>
        <taxon>Malvoideae</taxon>
        <taxon>Gossypium</taxon>
    </lineage>
</organism>
<feature type="compositionally biased region" description="Basic and acidic residues" evidence="1">
    <location>
        <begin position="19"/>
        <end position="36"/>
    </location>
</feature>
<proteinExistence type="predicted"/>
<name>A0A9D3W2Q3_9ROSI</name>
<dbReference type="Proteomes" id="UP000828251">
    <property type="component" value="Unassembled WGS sequence"/>
</dbReference>
<gene>
    <name evidence="2" type="ORF">J1N35_011549</name>
</gene>
<protein>
    <submittedName>
        <fullName evidence="2">Uncharacterized protein</fullName>
    </submittedName>
</protein>
<evidence type="ECO:0000313" key="3">
    <source>
        <dbReference type="Proteomes" id="UP000828251"/>
    </source>
</evidence>
<dbReference type="EMBL" id="JAIQCV010000004">
    <property type="protein sequence ID" value="KAH1107781.1"/>
    <property type="molecule type" value="Genomic_DNA"/>
</dbReference>
<comment type="caution">
    <text evidence="2">The sequence shown here is derived from an EMBL/GenBank/DDBJ whole genome shotgun (WGS) entry which is preliminary data.</text>
</comment>
<sequence length="83" mass="9232">MILSTTSIDDDTSNPRLAIKVDNEKGQENKENKEDEKGFEIDNDLIEEVGNNGVKIILISKLNLIPTELEDGGYDGEALDIKR</sequence>